<dbReference type="EMBL" id="CAFAAR010000010">
    <property type="protein sequence ID" value="CAB4796699.1"/>
    <property type="molecule type" value="Genomic_DNA"/>
</dbReference>
<name>A0A6J6M9C6_9ZZZZ</name>
<evidence type="ECO:0000313" key="3">
    <source>
        <dbReference type="EMBL" id="CAB4669538.1"/>
    </source>
</evidence>
<dbReference type="AlphaFoldDB" id="A0A6J6M9C6"/>
<reference evidence="3" key="1">
    <citation type="submission" date="2020-05" db="EMBL/GenBank/DDBJ databases">
        <authorList>
            <person name="Chiriac C."/>
            <person name="Salcher M."/>
            <person name="Ghai R."/>
            <person name="Kavagutti S V."/>
        </authorList>
    </citation>
    <scope>NUCLEOTIDE SEQUENCE</scope>
</reference>
<evidence type="ECO:0000313" key="6">
    <source>
        <dbReference type="EMBL" id="CAB4897265.1"/>
    </source>
</evidence>
<organism evidence="3">
    <name type="scientific">freshwater metagenome</name>
    <dbReference type="NCBI Taxonomy" id="449393"/>
    <lineage>
        <taxon>unclassified sequences</taxon>
        <taxon>metagenomes</taxon>
        <taxon>ecological metagenomes</taxon>
    </lineage>
</organism>
<dbReference type="EMBL" id="CAFBMI010000027">
    <property type="protein sequence ID" value="CAB4897265.1"/>
    <property type="molecule type" value="Genomic_DNA"/>
</dbReference>
<keyword evidence="1" id="KW-0472">Membrane</keyword>
<evidence type="ECO:0000313" key="2">
    <source>
        <dbReference type="EMBL" id="CAB4584129.1"/>
    </source>
</evidence>
<evidence type="ECO:0000313" key="5">
    <source>
        <dbReference type="EMBL" id="CAB4796699.1"/>
    </source>
</evidence>
<evidence type="ECO:0000313" key="4">
    <source>
        <dbReference type="EMBL" id="CAB4697490.1"/>
    </source>
</evidence>
<dbReference type="EMBL" id="CAEZXT010000031">
    <property type="protein sequence ID" value="CAB4697490.1"/>
    <property type="molecule type" value="Genomic_DNA"/>
</dbReference>
<evidence type="ECO:0000256" key="1">
    <source>
        <dbReference type="SAM" id="Phobius"/>
    </source>
</evidence>
<accession>A0A6J6M9C6</accession>
<gene>
    <name evidence="2" type="ORF">UFOPK1773_00358</name>
    <name evidence="3" type="ORF">UFOPK2288_00960</name>
    <name evidence="4" type="ORF">UFOPK2589_00637</name>
    <name evidence="5" type="ORF">UFOPK3056_00226</name>
    <name evidence="6" type="ORF">UFOPK3558_00486</name>
</gene>
<feature type="transmembrane region" description="Helical" evidence="1">
    <location>
        <begin position="7"/>
        <end position="26"/>
    </location>
</feature>
<feature type="transmembrane region" description="Helical" evidence="1">
    <location>
        <begin position="46"/>
        <end position="67"/>
    </location>
</feature>
<dbReference type="EMBL" id="CAEZUA010000013">
    <property type="protein sequence ID" value="CAB4584129.1"/>
    <property type="molecule type" value="Genomic_DNA"/>
</dbReference>
<feature type="transmembrane region" description="Helical" evidence="1">
    <location>
        <begin position="102"/>
        <end position="122"/>
    </location>
</feature>
<keyword evidence="1" id="KW-0812">Transmembrane</keyword>
<keyword evidence="1" id="KW-1133">Transmembrane helix</keyword>
<protein>
    <submittedName>
        <fullName evidence="3">Unannotated protein</fullName>
    </submittedName>
</protein>
<sequence length="130" mass="13999">MLIHRVAMILRIGATICFLSAVAILVKPDSVATFIGVDELTLSKQFIWLLRCLALALLVIAVLAPLIASFGGERGLRQCASAMAGISFLGIVLLVVSPTAWVVGKLSVCAGLLVFCVLYLYALRGRRRNR</sequence>
<dbReference type="EMBL" id="CAEZWS010000053">
    <property type="protein sequence ID" value="CAB4669538.1"/>
    <property type="molecule type" value="Genomic_DNA"/>
</dbReference>
<feature type="transmembrane region" description="Helical" evidence="1">
    <location>
        <begin position="79"/>
        <end position="96"/>
    </location>
</feature>
<proteinExistence type="predicted"/>